<evidence type="ECO:0000256" key="4">
    <source>
        <dbReference type="ARBA" id="ARBA00022737"/>
    </source>
</evidence>
<evidence type="ECO:0000256" key="3">
    <source>
        <dbReference type="ARBA" id="ARBA00022490"/>
    </source>
</evidence>
<dbReference type="EMBL" id="LJSK01000283">
    <property type="protein sequence ID" value="KPI84175.1"/>
    <property type="molecule type" value="Genomic_DNA"/>
</dbReference>
<keyword evidence="8" id="KW-1185">Reference proteome</keyword>
<dbReference type="Pfam" id="PF08167">
    <property type="entry name" value="RIX1"/>
    <property type="match status" value="1"/>
</dbReference>
<organism evidence="7 8">
    <name type="scientific">Leptomonas seymouri</name>
    <dbReference type="NCBI Taxonomy" id="5684"/>
    <lineage>
        <taxon>Eukaryota</taxon>
        <taxon>Discoba</taxon>
        <taxon>Euglenozoa</taxon>
        <taxon>Kinetoplastea</taxon>
        <taxon>Metakinetoplastina</taxon>
        <taxon>Trypanosomatida</taxon>
        <taxon>Trypanosomatidae</taxon>
        <taxon>Leishmaniinae</taxon>
        <taxon>Leptomonas</taxon>
    </lineage>
</organism>
<dbReference type="GO" id="GO:0006606">
    <property type="term" value="P:protein import into nucleus"/>
    <property type="evidence" value="ECO:0007669"/>
    <property type="project" value="InterPro"/>
</dbReference>
<dbReference type="GO" id="GO:0005737">
    <property type="term" value="C:cytoplasm"/>
    <property type="evidence" value="ECO:0007669"/>
    <property type="project" value="UniProtKB-SubCell"/>
</dbReference>
<dbReference type="Proteomes" id="UP000038009">
    <property type="component" value="Unassembled WGS sequence"/>
</dbReference>
<dbReference type="PANTHER" id="PTHR10527">
    <property type="entry name" value="IMPORTIN BETA"/>
    <property type="match status" value="1"/>
</dbReference>
<comment type="subcellular location">
    <subcellularLocation>
        <location evidence="1">Cytoplasm</location>
    </subcellularLocation>
</comment>
<dbReference type="VEuPathDB" id="TriTrypDB:Lsey_0283_0110"/>
<dbReference type="Gene3D" id="1.25.10.10">
    <property type="entry name" value="Leucine-rich Repeat Variant"/>
    <property type="match status" value="2"/>
</dbReference>
<dbReference type="SUPFAM" id="SSF48371">
    <property type="entry name" value="ARM repeat"/>
    <property type="match status" value="1"/>
</dbReference>
<dbReference type="InterPro" id="IPR012583">
    <property type="entry name" value="RIX1_N"/>
</dbReference>
<dbReference type="InterPro" id="IPR016024">
    <property type="entry name" value="ARM-type_fold"/>
</dbReference>
<name>A0A0N1PBU0_LEPSE</name>
<gene>
    <name evidence="7" type="ORF">ABL78_6781</name>
</gene>
<evidence type="ECO:0000256" key="5">
    <source>
        <dbReference type="ARBA" id="ARBA00022927"/>
    </source>
</evidence>
<proteinExistence type="predicted"/>
<sequence>MYTPTRDDLVNVIKLLHNNGVEVSNSKAAYAELKQYEANPSFCVLLSVIFGADSNPVADSVLPVDWTHYRQLAGITLKNNLAAARHALGEDAVKEAARHGLQALRNPPDARLSRTAAQIVVKVVALTSFEWWASNGLGDLPSILLNELLPAGELKTLSALYCLQYLMEDLPKQIGASSEHIILKVSQLILTSSTPLTTRKAGFRMCFNIYEQASLLDWNVDTFSPLQEGLSKASYFFSNVCTSLLESSCGGDSALMILVLRSCVFLLDYFDYFSQITPQDSQRYVAFWINNPAQIICSHQNGSDGNRELIAAAIDLISTVIDLYDRNGGETVLRFLVAGIPSLIPTLAPALVQHSLLSNEEVADIMDSDDYRVRDTTAVSFAVKGGTKDISQDDSLDEDAAAMTLRSSALKCIDVLSAFSSDATFKSLIDRIQALWSSSDWRAREAGIVLVGTIANGCTFELRGVLQSLVSQLIGFIKNPSEHVCVVSIAEWSLSRLSDSIVATCPTAMNTIIPLLSSRLQSTSKRVQITTVSALNSIHAVLENYGQLGLLGPHLSSLLESVCSCLPVYSTNNLAVLVDLLSKLIPFLDNAAAAEKLSGVIQAERESRATQFESSYIALYVHGEPNALLNKDVFSLDRVTIAFLAAYPNNELATSNLTTWNGVLADVMSRNVTDDADLIFNTLLICGAYITSVSTSVLAQWVKATSWALPTTTMHFLNSTDVYEIKAAAVTLLSALIQVLGPDALPPGAHDSLLNKAMQELGEADDPQWKEISVRLITLITSKYPDELSTVARDALGAANGALRSDVFGESAYHFVQMAFDLCYVLESFPGFVAYLRIDTIAQLMATTENSQKKSDATIHLFRAFTQGPPEVFRNYLPAVMKVVYSWQQAASNYPETRETIQLFFRRANEVCPDLLQSILQGLPESFRSMIVSCYQ</sequence>
<evidence type="ECO:0000256" key="1">
    <source>
        <dbReference type="ARBA" id="ARBA00004496"/>
    </source>
</evidence>
<evidence type="ECO:0000313" key="8">
    <source>
        <dbReference type="Proteomes" id="UP000038009"/>
    </source>
</evidence>
<feature type="domain" description="Pre-rRNA-processing protein RIX1 N-terminal" evidence="6">
    <location>
        <begin position="395"/>
        <end position="589"/>
    </location>
</feature>
<evidence type="ECO:0000313" key="7">
    <source>
        <dbReference type="EMBL" id="KPI84175.1"/>
    </source>
</evidence>
<protein>
    <submittedName>
        <fullName evidence="7">Putative transportin2-like protein</fullName>
    </submittedName>
</protein>
<keyword evidence="5" id="KW-0653">Protein transport</keyword>
<dbReference type="AlphaFoldDB" id="A0A0N1PBU0"/>
<dbReference type="FunFam" id="1.25.10.10:FF:002073">
    <property type="entry name" value="Transportin2-like protein"/>
    <property type="match status" value="1"/>
</dbReference>
<accession>A0A0N1PBU0</accession>
<evidence type="ECO:0000259" key="6">
    <source>
        <dbReference type="Pfam" id="PF08167"/>
    </source>
</evidence>
<dbReference type="OMA" id="AMYIREE"/>
<dbReference type="InterPro" id="IPR011989">
    <property type="entry name" value="ARM-like"/>
</dbReference>
<keyword evidence="4" id="KW-0677">Repeat</keyword>
<reference evidence="7 8" key="1">
    <citation type="journal article" date="2015" name="PLoS Pathog.">
        <title>Leptomonas seymouri: Adaptations to the Dixenous Life Cycle Analyzed by Genome Sequencing, Transcriptome Profiling and Co-infection with Leishmania donovani.</title>
        <authorList>
            <person name="Kraeva N."/>
            <person name="Butenko A."/>
            <person name="Hlavacova J."/>
            <person name="Kostygov A."/>
            <person name="Myskova J."/>
            <person name="Grybchuk D."/>
            <person name="Lestinova T."/>
            <person name="Votypka J."/>
            <person name="Volf P."/>
            <person name="Opperdoes F."/>
            <person name="Flegontov P."/>
            <person name="Lukes J."/>
            <person name="Yurchenko V."/>
        </authorList>
    </citation>
    <scope>NUCLEOTIDE SEQUENCE [LARGE SCALE GENOMIC DNA]</scope>
    <source>
        <strain evidence="7 8">ATCC 30220</strain>
    </source>
</reference>
<keyword evidence="2" id="KW-0813">Transport</keyword>
<dbReference type="OrthoDB" id="951172at2759"/>
<evidence type="ECO:0000256" key="2">
    <source>
        <dbReference type="ARBA" id="ARBA00022448"/>
    </source>
</evidence>
<dbReference type="InterPro" id="IPR040122">
    <property type="entry name" value="Importin_beta"/>
</dbReference>
<keyword evidence="3" id="KW-0963">Cytoplasm</keyword>
<comment type="caution">
    <text evidence="7">The sequence shown here is derived from an EMBL/GenBank/DDBJ whole genome shotgun (WGS) entry which is preliminary data.</text>
</comment>